<evidence type="ECO:0000313" key="3">
    <source>
        <dbReference type="Proteomes" id="UP000009168"/>
    </source>
</evidence>
<reference evidence="3" key="1">
    <citation type="journal article" date="2006" name="PLoS Biol.">
        <title>Macronuclear genome sequence of the ciliate Tetrahymena thermophila, a model eukaryote.</title>
        <authorList>
            <person name="Eisen J.A."/>
            <person name="Coyne R.S."/>
            <person name="Wu M."/>
            <person name="Wu D."/>
            <person name="Thiagarajan M."/>
            <person name="Wortman J.R."/>
            <person name="Badger J.H."/>
            <person name="Ren Q."/>
            <person name="Amedeo P."/>
            <person name="Jones K.M."/>
            <person name="Tallon L.J."/>
            <person name="Delcher A.L."/>
            <person name="Salzberg S.L."/>
            <person name="Silva J.C."/>
            <person name="Haas B.J."/>
            <person name="Majoros W.H."/>
            <person name="Farzad M."/>
            <person name="Carlton J.M."/>
            <person name="Smith R.K. Jr."/>
            <person name="Garg J."/>
            <person name="Pearlman R.E."/>
            <person name="Karrer K.M."/>
            <person name="Sun L."/>
            <person name="Manning G."/>
            <person name="Elde N.C."/>
            <person name="Turkewitz A.P."/>
            <person name="Asai D.J."/>
            <person name="Wilkes D.E."/>
            <person name="Wang Y."/>
            <person name="Cai H."/>
            <person name="Collins K."/>
            <person name="Stewart B.A."/>
            <person name="Lee S.R."/>
            <person name="Wilamowska K."/>
            <person name="Weinberg Z."/>
            <person name="Ruzzo W.L."/>
            <person name="Wloga D."/>
            <person name="Gaertig J."/>
            <person name="Frankel J."/>
            <person name="Tsao C.-C."/>
            <person name="Gorovsky M.A."/>
            <person name="Keeling P.J."/>
            <person name="Waller R.F."/>
            <person name="Patron N.J."/>
            <person name="Cherry J.M."/>
            <person name="Stover N.A."/>
            <person name="Krieger C.J."/>
            <person name="del Toro C."/>
            <person name="Ryder H.F."/>
            <person name="Williamson S.C."/>
            <person name="Barbeau R.A."/>
            <person name="Hamilton E.P."/>
            <person name="Orias E."/>
        </authorList>
    </citation>
    <scope>NUCLEOTIDE SEQUENCE [LARGE SCALE GENOMIC DNA]</scope>
    <source>
        <strain evidence="3">SB210</strain>
    </source>
</reference>
<dbReference type="GO" id="GO:0005634">
    <property type="term" value="C:nucleus"/>
    <property type="evidence" value="ECO:0007669"/>
    <property type="project" value="TreeGrafter"/>
</dbReference>
<dbReference type="Proteomes" id="UP000009168">
    <property type="component" value="Unassembled WGS sequence"/>
</dbReference>
<feature type="region of interest" description="Disordered" evidence="1">
    <location>
        <begin position="433"/>
        <end position="454"/>
    </location>
</feature>
<dbReference type="PANTHER" id="PTHR31398">
    <property type="entry name" value="MEIOTIC NUCLEAR DIVISION PROTEIN 1 HOMOLOG"/>
    <property type="match status" value="1"/>
</dbReference>
<dbReference type="EMBL" id="GG662845">
    <property type="protein sequence ID" value="EAR87825.2"/>
    <property type="molecule type" value="Genomic_DNA"/>
</dbReference>
<protein>
    <submittedName>
        <fullName evidence="2">Small GTP-binding domain protein</fullName>
    </submittedName>
</protein>
<dbReference type="GO" id="GO:0007131">
    <property type="term" value="P:reciprocal meiotic recombination"/>
    <property type="evidence" value="ECO:0007669"/>
    <property type="project" value="TreeGrafter"/>
</dbReference>
<dbReference type="GeneID" id="7832626"/>
<gene>
    <name evidence="2" type="ORF">TTHERM_00004870</name>
</gene>
<dbReference type="RefSeq" id="XP_001008070.2">
    <property type="nucleotide sequence ID" value="XM_001008070.2"/>
</dbReference>
<dbReference type="InParanoid" id="Q22SE7"/>
<evidence type="ECO:0000256" key="1">
    <source>
        <dbReference type="SAM" id="MobiDB-lite"/>
    </source>
</evidence>
<dbReference type="AlphaFoldDB" id="Q22SE7"/>
<keyword evidence="3" id="KW-1185">Reference proteome</keyword>
<dbReference type="PANTHER" id="PTHR31398:SF0">
    <property type="entry name" value="MEIOTIC NUCLEAR DIVISION PROTEIN 1 HOMOLOG"/>
    <property type="match status" value="1"/>
</dbReference>
<dbReference type="OrthoDB" id="292348at2759"/>
<dbReference type="HOGENOM" id="CLU_009697_1_0_1"/>
<evidence type="ECO:0000313" key="2">
    <source>
        <dbReference type="EMBL" id="EAR87825.2"/>
    </source>
</evidence>
<organism evidence="2 3">
    <name type="scientific">Tetrahymena thermophila (strain SB210)</name>
    <dbReference type="NCBI Taxonomy" id="312017"/>
    <lineage>
        <taxon>Eukaryota</taxon>
        <taxon>Sar</taxon>
        <taxon>Alveolata</taxon>
        <taxon>Ciliophora</taxon>
        <taxon>Intramacronucleata</taxon>
        <taxon>Oligohymenophorea</taxon>
        <taxon>Hymenostomatida</taxon>
        <taxon>Tetrahymenina</taxon>
        <taxon>Tetrahymenidae</taxon>
        <taxon>Tetrahymena</taxon>
    </lineage>
</organism>
<dbReference type="KEGG" id="tet:TTHERM_00004870"/>
<sequence>MLASLNKIDIFGSQIFLRFNGESTYKPKLGSTVTLSIIGIISFRFISILLSISKRTDPTVIYSERQVDNPAQFIATSTSFPLAFAMEDPVTRNYYIDESIYTVQAQLQQKYLVFNNQTQQYDTVWDNREIKVQACTKENFQNPENADYYLQQNYTNMYCFSPDEQLSIQGDFPSPTFQQIYFVVQQCQTNCKSEDEINYYLLKSGFGMQLSDSYVDPTIKSNPFKIYSRDMYWPTSVNLPQDIIIFLRNNYVYSDFGWISSDIQVQNYPSYSFYENFVYPPNFQSYFFSATFRFEKQKEGVYQRSYSKLTDILSQIGGFSQSLLAIGFIICSNFSQLQLNQQMVNSVFNYDDKEENNQENNMNEIQKSMNIQKDQIPNQNLNMGKENTIFEKINESQFNQNKADDLQTNVQLVNKMNEDMMISQKMKFQQGLQNSQYQSKIKQQKTTQKQENTNNNNINQQEILNSILIEQIEVEKNGTKFFGLDKNQQIIQDKFYHEKQKLYEKQQKLIENRFDELMSKQTKSMKLSIWEYFKSVIYPCGYLKDKKKIISYSIDKLYYNLDIMNILKRLIEVEKLKRLLLNSDQIKLFDYLPKPTINPYLILKNAANQNVSKSQEVDLLYQDNRSEFQRVKDAFEAYKNIQARQEHSLLDQKIIEMLDPNLVSVFNVQSNMNNSKNNFDILNSPNQIKQSIFQSKIVTQDAFQSNRNTLIQKDMTAAQLNSEEVSQIRTCNSPDLLESSRIAQQNLDANISQYCQVDEVKETINKQDQQNNVSISNQTPLHDKTFQEEIASEEKYEVAMQKLEPFENQKMCEMSFTKL</sequence>
<accession>Q22SE7</accession>
<name>Q22SE7_TETTS</name>
<proteinExistence type="predicted"/>